<dbReference type="SUPFAM" id="SSF46689">
    <property type="entry name" value="Homeodomain-like"/>
    <property type="match status" value="2"/>
</dbReference>
<dbReference type="Proteomes" id="UP000824111">
    <property type="component" value="Unassembled WGS sequence"/>
</dbReference>
<keyword evidence="1" id="KW-0805">Transcription regulation</keyword>
<dbReference type="Pfam" id="PF12833">
    <property type="entry name" value="HTH_18"/>
    <property type="match status" value="1"/>
</dbReference>
<proteinExistence type="predicted"/>
<dbReference type="AlphaFoldDB" id="A0A9D1S783"/>
<dbReference type="PRINTS" id="PR00032">
    <property type="entry name" value="HTHARAC"/>
</dbReference>
<evidence type="ECO:0000313" key="6">
    <source>
        <dbReference type="Proteomes" id="UP000824111"/>
    </source>
</evidence>
<dbReference type="InterPro" id="IPR020449">
    <property type="entry name" value="Tscrpt_reg_AraC-type_HTH"/>
</dbReference>
<dbReference type="GO" id="GO:0003700">
    <property type="term" value="F:DNA-binding transcription factor activity"/>
    <property type="evidence" value="ECO:0007669"/>
    <property type="project" value="InterPro"/>
</dbReference>
<organism evidence="5 6">
    <name type="scientific">Candidatus Avimonoglobus intestinipullorum</name>
    <dbReference type="NCBI Taxonomy" id="2840699"/>
    <lineage>
        <taxon>Bacteria</taxon>
        <taxon>Bacillati</taxon>
        <taxon>Bacillota</taxon>
        <taxon>Clostridia</taxon>
        <taxon>Eubacteriales</taxon>
        <taxon>Candidatus Avimonoglobus</taxon>
    </lineage>
</organism>
<gene>
    <name evidence="5" type="ORF">IAB04_06805</name>
</gene>
<accession>A0A9D1S783</accession>
<keyword evidence="3" id="KW-0804">Transcription</keyword>
<dbReference type="SMART" id="SM00342">
    <property type="entry name" value="HTH_ARAC"/>
    <property type="match status" value="1"/>
</dbReference>
<dbReference type="PANTHER" id="PTHR43280">
    <property type="entry name" value="ARAC-FAMILY TRANSCRIPTIONAL REGULATOR"/>
    <property type="match status" value="1"/>
</dbReference>
<dbReference type="Gene3D" id="1.10.10.60">
    <property type="entry name" value="Homeodomain-like"/>
    <property type="match status" value="2"/>
</dbReference>
<comment type="caution">
    <text evidence="5">The sequence shown here is derived from an EMBL/GenBank/DDBJ whole genome shotgun (WGS) entry which is preliminary data.</text>
</comment>
<evidence type="ECO:0000259" key="4">
    <source>
        <dbReference type="PROSITE" id="PS01124"/>
    </source>
</evidence>
<dbReference type="PROSITE" id="PS01124">
    <property type="entry name" value="HTH_ARAC_FAMILY_2"/>
    <property type="match status" value="1"/>
</dbReference>
<reference evidence="5" key="2">
    <citation type="journal article" date="2021" name="PeerJ">
        <title>Extensive microbial diversity within the chicken gut microbiome revealed by metagenomics and culture.</title>
        <authorList>
            <person name="Gilroy R."/>
            <person name="Ravi A."/>
            <person name="Getino M."/>
            <person name="Pursley I."/>
            <person name="Horton D.L."/>
            <person name="Alikhan N.F."/>
            <person name="Baker D."/>
            <person name="Gharbi K."/>
            <person name="Hall N."/>
            <person name="Watson M."/>
            <person name="Adriaenssens E.M."/>
            <person name="Foster-Nyarko E."/>
            <person name="Jarju S."/>
            <person name="Secka A."/>
            <person name="Antonio M."/>
            <person name="Oren A."/>
            <person name="Chaudhuri R.R."/>
            <person name="La Ragione R."/>
            <person name="Hildebrand F."/>
            <person name="Pallen M.J."/>
        </authorList>
    </citation>
    <scope>NUCLEOTIDE SEQUENCE</scope>
    <source>
        <strain evidence="5">ChiSjej4B22-9803</strain>
    </source>
</reference>
<dbReference type="GO" id="GO:0043565">
    <property type="term" value="F:sequence-specific DNA binding"/>
    <property type="evidence" value="ECO:0007669"/>
    <property type="project" value="InterPro"/>
</dbReference>
<dbReference type="InterPro" id="IPR018060">
    <property type="entry name" value="HTH_AraC"/>
</dbReference>
<dbReference type="PANTHER" id="PTHR43280:SF2">
    <property type="entry name" value="HTH-TYPE TRANSCRIPTIONAL REGULATOR EXSA"/>
    <property type="match status" value="1"/>
</dbReference>
<reference evidence="5" key="1">
    <citation type="submission" date="2020-10" db="EMBL/GenBank/DDBJ databases">
        <authorList>
            <person name="Gilroy R."/>
        </authorList>
    </citation>
    <scope>NUCLEOTIDE SEQUENCE</scope>
    <source>
        <strain evidence="5">ChiSjej4B22-9803</strain>
    </source>
</reference>
<name>A0A9D1S783_9FIRM</name>
<keyword evidence="2" id="KW-0238">DNA-binding</keyword>
<evidence type="ECO:0000256" key="1">
    <source>
        <dbReference type="ARBA" id="ARBA00023015"/>
    </source>
</evidence>
<dbReference type="InterPro" id="IPR009057">
    <property type="entry name" value="Homeodomain-like_sf"/>
</dbReference>
<evidence type="ECO:0000256" key="3">
    <source>
        <dbReference type="ARBA" id="ARBA00023163"/>
    </source>
</evidence>
<sequence>MSRSELKEYQYNINDENRLFNTMVKGDGAAVEQMIREIVNKSVETGIGYQQLRDLYLQIYNTAQKVIKTKNITEKVLMGEEYLNVRESVELMDNDHLFEYIRLLVREATVYNNAPDSKLNLEEIANFINENYAQEIYLEMLAEKYGTSVKYLSRILKNYFGVSYVEYLGRVRIEHAKEYLEDTNLSVNDIMLKCGFNSRNTFIRAFKKYAGIVPSEYRNIYGKKERKNKEDKE</sequence>
<evidence type="ECO:0000256" key="2">
    <source>
        <dbReference type="ARBA" id="ARBA00023125"/>
    </source>
</evidence>
<evidence type="ECO:0000313" key="5">
    <source>
        <dbReference type="EMBL" id="HIU49058.1"/>
    </source>
</evidence>
<dbReference type="EMBL" id="DVND01000173">
    <property type="protein sequence ID" value="HIU49058.1"/>
    <property type="molecule type" value="Genomic_DNA"/>
</dbReference>
<protein>
    <submittedName>
        <fullName evidence="5">Helix-turn-helix transcriptional regulator</fullName>
    </submittedName>
</protein>
<feature type="domain" description="HTH araC/xylS-type" evidence="4">
    <location>
        <begin position="122"/>
        <end position="220"/>
    </location>
</feature>